<dbReference type="AlphaFoldDB" id="A0A235HF42"/>
<sequence>MKIIGYPDDLIPRVASASLGTYRTRQECADLLAGMADAEKAFGSITWHKVMLLALTKPEPLDEDTIHVYESEVDNAIARVFRKMKMLNTLAAAASKDLGALAKANPKDAVAKKALAATKAVPGVTAKLVKALEDAIDKDHKDIKARLAKDEAAHEKQRKAAEKAQAQTNGGQFVNPFQGKSLADILKSSKLTLLLHAFAKTEYNGDNIEFLSITRKGVDQRGALKLYNLFIDPNGAKSLNITGQQRTDFSNGIGTGAYVAALKDIREHVELVVSRETLKRAKELGEPALRKLGHK</sequence>
<protein>
    <submittedName>
        <fullName evidence="1">Uncharacterized protein</fullName>
    </submittedName>
</protein>
<gene>
    <name evidence="1" type="ORF">CHT98_11535</name>
</gene>
<dbReference type="RefSeq" id="WP_094303351.1">
    <property type="nucleotide sequence ID" value="NZ_NOWT01000008.1"/>
</dbReference>
<dbReference type="Proteomes" id="UP000215367">
    <property type="component" value="Unassembled WGS sequence"/>
</dbReference>
<evidence type="ECO:0000313" key="1">
    <source>
        <dbReference type="EMBL" id="OYD84312.1"/>
    </source>
</evidence>
<geneLocation type="plasmid" evidence="1">
    <name>unnamed</name>
</geneLocation>
<dbReference type="SUPFAM" id="SSF48097">
    <property type="entry name" value="Regulator of G-protein signaling, RGS"/>
    <property type="match status" value="1"/>
</dbReference>
<dbReference type="EMBL" id="NOWT01000008">
    <property type="protein sequence ID" value="OYD84312.1"/>
    <property type="molecule type" value="Genomic_DNA"/>
</dbReference>
<accession>A0A235HF42</accession>
<name>A0A235HF42_AZOBR</name>
<keyword evidence="1" id="KW-0614">Plasmid</keyword>
<reference evidence="1 2" key="1">
    <citation type="submission" date="2017-07" db="EMBL/GenBank/DDBJ databases">
        <title>Whole genome sequence of Azospirillum brasilense 2A1, a potential biofertilizer strain.</title>
        <authorList>
            <person name="Fontana C.A."/>
            <person name="Toffoli L.M."/>
            <person name="Salazar S.M."/>
            <person name="Puglisi E."/>
            <person name="Pedraza R."/>
            <person name="Bassi D."/>
            <person name="Cocconcelli P.S."/>
        </authorList>
    </citation>
    <scope>NUCLEOTIDE SEQUENCE [LARGE SCALE GENOMIC DNA]</scope>
    <source>
        <strain evidence="1 2">2A1</strain>
        <plasmid evidence="1">unnamed</plasmid>
    </source>
</reference>
<dbReference type="InterPro" id="IPR036305">
    <property type="entry name" value="RGS_sf"/>
</dbReference>
<evidence type="ECO:0000313" key="2">
    <source>
        <dbReference type="Proteomes" id="UP000215367"/>
    </source>
</evidence>
<comment type="caution">
    <text evidence="1">The sequence shown here is derived from an EMBL/GenBank/DDBJ whole genome shotgun (WGS) entry which is preliminary data.</text>
</comment>
<organism evidence="1 2">
    <name type="scientific">Azospirillum brasilense</name>
    <dbReference type="NCBI Taxonomy" id="192"/>
    <lineage>
        <taxon>Bacteria</taxon>
        <taxon>Pseudomonadati</taxon>
        <taxon>Pseudomonadota</taxon>
        <taxon>Alphaproteobacteria</taxon>
        <taxon>Rhodospirillales</taxon>
        <taxon>Azospirillaceae</taxon>
        <taxon>Azospirillum</taxon>
    </lineage>
</organism>
<dbReference type="Gene3D" id="1.10.167.10">
    <property type="entry name" value="Regulator of G-protein Signalling 4, domain 2"/>
    <property type="match status" value="1"/>
</dbReference>
<proteinExistence type="predicted"/>
<dbReference type="InterPro" id="IPR044926">
    <property type="entry name" value="RGS_subdomain_2"/>
</dbReference>